<dbReference type="SUPFAM" id="SSF49899">
    <property type="entry name" value="Concanavalin A-like lectins/glucanases"/>
    <property type="match status" value="1"/>
</dbReference>
<reference evidence="1" key="1">
    <citation type="submission" date="2022-10" db="EMBL/GenBank/DDBJ databases">
        <authorList>
            <person name="Botero Cardona J."/>
        </authorList>
    </citation>
    <scope>NUCLEOTIDE SEQUENCE</scope>
    <source>
        <strain evidence="1">R-83534</strain>
    </source>
</reference>
<dbReference type="Gene3D" id="2.60.120.200">
    <property type="match status" value="1"/>
</dbReference>
<keyword evidence="2" id="KW-1185">Reference proteome</keyword>
<accession>A0ABM9HQB8</accession>
<comment type="caution">
    <text evidence="1">The sequence shown here is derived from an EMBL/GenBank/DDBJ whole genome shotgun (WGS) entry which is preliminary data.</text>
</comment>
<proteinExistence type="predicted"/>
<organism evidence="1 2">
    <name type="scientific">Commensalibacter papalotli</name>
    <name type="common">ex Botero et al. 2024</name>
    <dbReference type="NCBI Taxonomy" id="2972766"/>
    <lineage>
        <taxon>Bacteria</taxon>
        <taxon>Pseudomonadati</taxon>
        <taxon>Pseudomonadota</taxon>
        <taxon>Alphaproteobacteria</taxon>
        <taxon>Acetobacterales</taxon>
        <taxon>Acetobacteraceae</taxon>
    </lineage>
</organism>
<dbReference type="RefSeq" id="WP_282023841.1">
    <property type="nucleotide sequence ID" value="NZ_CAMXCH010000002.1"/>
</dbReference>
<dbReference type="Proteomes" id="UP001154272">
    <property type="component" value="Unassembled WGS sequence"/>
</dbReference>
<gene>
    <name evidence="1" type="ORF">R83534S58_LOCUS1314</name>
</gene>
<dbReference type="InterPro" id="IPR013320">
    <property type="entry name" value="ConA-like_dom_sf"/>
</dbReference>
<evidence type="ECO:0000313" key="1">
    <source>
        <dbReference type="EMBL" id="CAI3944166.1"/>
    </source>
</evidence>
<dbReference type="EMBL" id="CAMXCH010000002">
    <property type="protein sequence ID" value="CAI3944166.1"/>
    <property type="molecule type" value="Genomic_DNA"/>
</dbReference>
<sequence length="612" mass="68670">MIENVGNLSDVVSNFITLRGDRGETGKDDISYINEGNVYLNVNRNTSDEGNIKSDGFCNLSLSGVKLKDTNSLTSFDHLPQETINFDSNKKQFLVKVGREMIPLNVTNLNLEQQYKLNNGVQPLNFAPDHLNISTGGNSDGNGVKVGYLYVDTKAILPVPPTMQIRVTFTLWIKDKDVDYHIAGWLNKWNVRANPAKNTVSVYNGNDKQYEVLCSSLTSKDGLKLNDGNNHILHINVNGGYEGFNSFSIDGEYFNRGYSVYNGAMTELRFRGDENIVVPTDECSVKDIFLSSTQRTKVDKQPVDISNYDYEAYYPCLNNNYTNGKIADGFLLKATSNFDSFQWLNPYYFTVEPYKNKSIFTSEGMTGGVASFNVSMSVPTFTFECQFKFSSTINDTSIRRVICGRYQGNYSIGLTAKSDNKLTIKYHNANPDVEVTLVDTLTLDIWHTLAISSNNNLMQVFIDGKLLHTKYFVTNFEYFYIRSLDYNAYIVEENSLIIKNISLLIGKAKYADKDYDPSLTPISATNFNTNGFFYPLKDSRIKNENETSPLVKITNTTGSFSLRTVKAGKTSKAYISQPTVSYTQDNTPVIINTKGASVLVTSYSNDVLKETI</sequence>
<name>A0ABM9HQB8_9PROT</name>
<evidence type="ECO:0000313" key="2">
    <source>
        <dbReference type="Proteomes" id="UP001154272"/>
    </source>
</evidence>
<protein>
    <submittedName>
        <fullName evidence="1">Uncharacterized protein</fullName>
    </submittedName>
</protein>